<dbReference type="RefSeq" id="XP_009029162.1">
    <property type="nucleotide sequence ID" value="XM_009030914.1"/>
</dbReference>
<dbReference type="InParanoid" id="T1EW43"/>
<reference evidence="1 3" key="2">
    <citation type="journal article" date="2013" name="Nature">
        <title>Insights into bilaterian evolution from three spiralian genomes.</title>
        <authorList>
            <person name="Simakov O."/>
            <person name="Marletaz F."/>
            <person name="Cho S.J."/>
            <person name="Edsinger-Gonzales E."/>
            <person name="Havlak P."/>
            <person name="Hellsten U."/>
            <person name="Kuo D.H."/>
            <person name="Larsson T."/>
            <person name="Lv J."/>
            <person name="Arendt D."/>
            <person name="Savage R."/>
            <person name="Osoegawa K."/>
            <person name="de Jong P."/>
            <person name="Grimwood J."/>
            <person name="Chapman J.A."/>
            <person name="Shapiro H."/>
            <person name="Aerts A."/>
            <person name="Otillar R.P."/>
            <person name="Terry A.Y."/>
            <person name="Boore J.L."/>
            <person name="Grigoriev I.V."/>
            <person name="Lindberg D.R."/>
            <person name="Seaver E.C."/>
            <person name="Weisblat D.A."/>
            <person name="Putnam N.H."/>
            <person name="Rokhsar D.S."/>
        </authorList>
    </citation>
    <scope>NUCLEOTIDE SEQUENCE</scope>
</reference>
<dbReference type="KEGG" id="hro:HELRODRAFT_165008"/>
<gene>
    <name evidence="2" type="primary">20200793</name>
    <name evidence="1" type="ORF">HELRODRAFT_165008</name>
</gene>
<dbReference type="EMBL" id="AMQM01001908">
    <property type="status" value="NOT_ANNOTATED_CDS"/>
    <property type="molecule type" value="Genomic_DNA"/>
</dbReference>
<keyword evidence="3" id="KW-1185">Reference proteome</keyword>
<dbReference type="HOGENOM" id="CLU_1130148_0_0_1"/>
<reference evidence="3" key="1">
    <citation type="submission" date="2012-12" db="EMBL/GenBank/DDBJ databases">
        <authorList>
            <person name="Hellsten U."/>
            <person name="Grimwood J."/>
            <person name="Chapman J.A."/>
            <person name="Shapiro H."/>
            <person name="Aerts A."/>
            <person name="Otillar R.P."/>
            <person name="Terry A.Y."/>
            <person name="Boore J.L."/>
            <person name="Simakov O."/>
            <person name="Marletaz F."/>
            <person name="Cho S.-J."/>
            <person name="Edsinger-Gonzales E."/>
            <person name="Havlak P."/>
            <person name="Kuo D.-H."/>
            <person name="Larsson T."/>
            <person name="Lv J."/>
            <person name="Arendt D."/>
            <person name="Savage R."/>
            <person name="Osoegawa K."/>
            <person name="de Jong P."/>
            <person name="Lindberg D.R."/>
            <person name="Seaver E.C."/>
            <person name="Weisblat D.A."/>
            <person name="Putnam N.H."/>
            <person name="Grigoriev I.V."/>
            <person name="Rokhsar D.S."/>
        </authorList>
    </citation>
    <scope>NUCLEOTIDE SEQUENCE</scope>
</reference>
<dbReference type="OrthoDB" id="418748at2759"/>
<evidence type="ECO:0000313" key="1">
    <source>
        <dbReference type="EMBL" id="ESN92875.1"/>
    </source>
</evidence>
<evidence type="ECO:0000313" key="3">
    <source>
        <dbReference type="Proteomes" id="UP000015101"/>
    </source>
</evidence>
<dbReference type="EMBL" id="KB097639">
    <property type="protein sequence ID" value="ESN92875.1"/>
    <property type="molecule type" value="Genomic_DNA"/>
</dbReference>
<accession>T1EW43</accession>
<dbReference type="GeneID" id="20200793"/>
<reference evidence="2" key="3">
    <citation type="submission" date="2015-06" db="UniProtKB">
        <authorList>
            <consortium name="EnsemblMetazoa"/>
        </authorList>
    </citation>
    <scope>IDENTIFICATION</scope>
</reference>
<dbReference type="EnsemblMetazoa" id="HelroT165008">
    <property type="protein sequence ID" value="HelroP165008"/>
    <property type="gene ID" value="HelroG165008"/>
</dbReference>
<protein>
    <submittedName>
        <fullName evidence="1 2">Uncharacterized protein</fullName>
    </submittedName>
</protein>
<proteinExistence type="predicted"/>
<dbReference type="Proteomes" id="UP000015101">
    <property type="component" value="Unassembled WGS sequence"/>
</dbReference>
<sequence length="246" mass="28222">MKRFTSEKFVLNDFKLRATKSATFENCYECSKVTYESGSNKTQVDYVLMRKEKKTMINNVKAIASEVCNAQHKGIVVVERGGWEDLEAKRKLCKVWKKTKKEEDRILYCSDKAKKAVYLAQSEEQKVFCEMLDYSEKKENRVIKQIIRKNRGVVGVSCVKESDGKLLTAKDNVKERKERKGWSIRSVSGDAKSFRECRCPGKRCIDGGEQKKIRKEIEIDCEGKVECVEEFCYLRDMIGSAGGAES</sequence>
<name>T1EW43_HELRO</name>
<organism evidence="2 3">
    <name type="scientific">Helobdella robusta</name>
    <name type="common">Californian leech</name>
    <dbReference type="NCBI Taxonomy" id="6412"/>
    <lineage>
        <taxon>Eukaryota</taxon>
        <taxon>Metazoa</taxon>
        <taxon>Spiralia</taxon>
        <taxon>Lophotrochozoa</taxon>
        <taxon>Annelida</taxon>
        <taxon>Clitellata</taxon>
        <taxon>Hirudinea</taxon>
        <taxon>Rhynchobdellida</taxon>
        <taxon>Glossiphoniidae</taxon>
        <taxon>Helobdella</taxon>
    </lineage>
</organism>
<evidence type="ECO:0000313" key="2">
    <source>
        <dbReference type="EnsemblMetazoa" id="HelroP165008"/>
    </source>
</evidence>
<dbReference type="CTD" id="20200793"/>
<dbReference type="AlphaFoldDB" id="T1EW43"/>